<proteinExistence type="predicted"/>
<reference evidence="2" key="1">
    <citation type="submission" date="2014-11" db="EMBL/GenBank/DDBJ databases">
        <authorList>
            <person name="Malar M.C."/>
            <person name="Sen D."/>
            <person name="Tripathy S."/>
        </authorList>
    </citation>
    <scope>NUCLEOTIDE SEQUENCE</scope>
    <source>
        <strain evidence="2">BDU141951</strain>
    </source>
</reference>
<gene>
    <name evidence="2" type="ORF">QQ91_002040</name>
</gene>
<dbReference type="InterPro" id="IPR012349">
    <property type="entry name" value="Split_barrel_FMN-bd"/>
</dbReference>
<reference evidence="2" key="3">
    <citation type="submission" date="2020-02" db="EMBL/GenBank/DDBJ databases">
        <authorList>
            <person name="Sarangi A.N."/>
            <person name="Ghosh S."/>
            <person name="Mukherjee M."/>
            <person name="Tripathy S."/>
        </authorList>
    </citation>
    <scope>NUCLEOTIDE SEQUENCE</scope>
    <source>
        <strain evidence="2">BDU141951</strain>
    </source>
</reference>
<dbReference type="GO" id="GO:0010181">
    <property type="term" value="F:FMN binding"/>
    <property type="evidence" value="ECO:0007669"/>
    <property type="project" value="InterPro"/>
</dbReference>
<dbReference type="Pfam" id="PF12766">
    <property type="entry name" value="Pyridox_oxase_2"/>
    <property type="match status" value="1"/>
</dbReference>
<comment type="caution">
    <text evidence="2">The sequence shown here is derived from an EMBL/GenBank/DDBJ whole genome shotgun (WGS) entry which is preliminary data.</text>
</comment>
<feature type="domain" description="Pyridoxamine 5'-phosphate oxidase Alr4036 family FMN-binding" evidence="1">
    <location>
        <begin position="4"/>
        <end position="96"/>
    </location>
</feature>
<evidence type="ECO:0000313" key="2">
    <source>
        <dbReference type="EMBL" id="NEV65892.1"/>
    </source>
</evidence>
<dbReference type="PANTHER" id="PTHR28243">
    <property type="entry name" value="AGL049CP"/>
    <property type="match status" value="1"/>
</dbReference>
<organism evidence="2">
    <name type="scientific">Lyngbya confervoides BDU141951</name>
    <dbReference type="NCBI Taxonomy" id="1574623"/>
    <lineage>
        <taxon>Bacteria</taxon>
        <taxon>Bacillati</taxon>
        <taxon>Cyanobacteriota</taxon>
        <taxon>Cyanophyceae</taxon>
        <taxon>Oscillatoriophycideae</taxon>
        <taxon>Oscillatoriales</taxon>
        <taxon>Microcoleaceae</taxon>
        <taxon>Lyngbya</taxon>
    </lineage>
</organism>
<dbReference type="InterPro" id="IPR024015">
    <property type="entry name" value="Pyridox_Oxase_FMN-dep_Alr4036"/>
</dbReference>
<evidence type="ECO:0000259" key="1">
    <source>
        <dbReference type="Pfam" id="PF12766"/>
    </source>
</evidence>
<dbReference type="PANTHER" id="PTHR28243:SF1">
    <property type="entry name" value="PYRIDOXAMINE 5'-PHOSPHATE OXIDASE ALR4036 FAMILY FMN-BINDING DOMAIN-CONTAINING PROTEIN"/>
    <property type="match status" value="1"/>
</dbReference>
<dbReference type="AlphaFoldDB" id="A0A0C1VE60"/>
<reference evidence="2" key="2">
    <citation type="journal article" date="2015" name="Genome Announc.">
        <title>Draft Genome Sequence of Filamentous Marine Cyanobacterium Lyngbya confervoides Strain BDU141951.</title>
        <authorList>
            <person name="Chandrababunaidu M.M."/>
            <person name="Sen D."/>
            <person name="Tripathy S."/>
        </authorList>
    </citation>
    <scope>NUCLEOTIDE SEQUENCE</scope>
    <source>
        <strain evidence="2">BDU141951</strain>
    </source>
</reference>
<name>A0A0C1VE60_9CYAN</name>
<dbReference type="NCBIfam" id="TIGR04026">
    <property type="entry name" value="PPOX_FMN_cyano"/>
    <property type="match status" value="1"/>
</dbReference>
<sequence>MSLAPWRSPLARALHRNRSKAYSRYPQLATVAADGRPANRTVVFRDFLPDTDSLLFVTDVRSAKVQHIAQQPYGELCWYFTKTREQFRLNGHLSLITAQDHDAAAGQIRQNLWDKLSTNGRQQFAWPNPGEPRTEGGYEPLDLALSPPLSPFAVLILAPEQVDHLELRGEPQNRHQYWQTADGGWRSQAINP</sequence>
<dbReference type="EMBL" id="JTHE02000002">
    <property type="protein sequence ID" value="NEV65892.1"/>
    <property type="molecule type" value="Genomic_DNA"/>
</dbReference>
<protein>
    <submittedName>
        <fullName evidence="2">Pyridoxamine 5'-phosphate oxidase</fullName>
    </submittedName>
</protein>
<accession>A0A0C1VE60</accession>
<dbReference type="InterPro" id="IPR024624">
    <property type="entry name" value="Pyridox_Oxase_Alr4036_FMN-bd"/>
</dbReference>
<dbReference type="SUPFAM" id="SSF50475">
    <property type="entry name" value="FMN-binding split barrel"/>
    <property type="match status" value="1"/>
</dbReference>
<dbReference type="Gene3D" id="2.30.110.10">
    <property type="entry name" value="Electron Transport, Fmn-binding Protein, Chain A"/>
    <property type="match status" value="1"/>
</dbReference>